<dbReference type="RefSeq" id="XP_058303797.1">
    <property type="nucleotide sequence ID" value="XM_058456898.1"/>
</dbReference>
<dbReference type="Pfam" id="PF00155">
    <property type="entry name" value="Aminotran_1_2"/>
    <property type="match status" value="1"/>
</dbReference>
<keyword evidence="8" id="KW-1185">Reference proteome</keyword>
<comment type="caution">
    <text evidence="7">The sequence shown here is derived from an EMBL/GenBank/DDBJ whole genome shotgun (WGS) entry which is preliminary data.</text>
</comment>
<evidence type="ECO:0000256" key="3">
    <source>
        <dbReference type="ARBA" id="ARBA00022576"/>
    </source>
</evidence>
<reference evidence="7" key="1">
    <citation type="submission" date="2022-12" db="EMBL/GenBank/DDBJ databases">
        <authorList>
            <person name="Petersen C."/>
        </authorList>
    </citation>
    <scope>NUCLEOTIDE SEQUENCE</scope>
    <source>
        <strain evidence="7">IBT 15544</strain>
    </source>
</reference>
<evidence type="ECO:0000256" key="2">
    <source>
        <dbReference type="ARBA" id="ARBA00007441"/>
    </source>
</evidence>
<dbReference type="InterPro" id="IPR015421">
    <property type="entry name" value="PyrdxlP-dep_Trfase_major"/>
</dbReference>
<evidence type="ECO:0000256" key="1">
    <source>
        <dbReference type="ARBA" id="ARBA00001933"/>
    </source>
</evidence>
<accession>A0A9W9J762</accession>
<dbReference type="InterPro" id="IPR050478">
    <property type="entry name" value="Ethylene_sulfur-biosynth"/>
</dbReference>
<reference evidence="7" key="2">
    <citation type="journal article" date="2023" name="IMA Fungus">
        <title>Comparative genomic study of the Penicillium genus elucidates a diverse pangenome and 15 lateral gene transfer events.</title>
        <authorList>
            <person name="Petersen C."/>
            <person name="Sorensen T."/>
            <person name="Nielsen M.R."/>
            <person name="Sondergaard T.E."/>
            <person name="Sorensen J.L."/>
            <person name="Fitzpatrick D.A."/>
            <person name="Frisvad J.C."/>
            <person name="Nielsen K.L."/>
        </authorList>
    </citation>
    <scope>NUCLEOTIDE SEQUENCE</scope>
    <source>
        <strain evidence="7">IBT 15544</strain>
    </source>
</reference>
<name>A0A9W9J762_9EURO</name>
<dbReference type="GO" id="GO:0030170">
    <property type="term" value="F:pyridoxal phosphate binding"/>
    <property type="evidence" value="ECO:0007669"/>
    <property type="project" value="InterPro"/>
</dbReference>
<keyword evidence="5" id="KW-0663">Pyridoxal phosphate</keyword>
<comment type="cofactor">
    <cofactor evidence="1">
        <name>pyridoxal 5'-phosphate</name>
        <dbReference type="ChEBI" id="CHEBI:597326"/>
    </cofactor>
</comment>
<keyword evidence="3" id="KW-0032">Aminotransferase</keyword>
<dbReference type="InterPro" id="IPR015422">
    <property type="entry name" value="PyrdxlP-dep_Trfase_small"/>
</dbReference>
<protein>
    <submittedName>
        <fullName evidence="7">1-aminocyclopropane-1-carboxylate synthase</fullName>
    </submittedName>
</protein>
<evidence type="ECO:0000259" key="6">
    <source>
        <dbReference type="Pfam" id="PF00155"/>
    </source>
</evidence>
<dbReference type="InterPro" id="IPR004839">
    <property type="entry name" value="Aminotransferase_I/II_large"/>
</dbReference>
<evidence type="ECO:0000256" key="5">
    <source>
        <dbReference type="ARBA" id="ARBA00022898"/>
    </source>
</evidence>
<evidence type="ECO:0000313" key="7">
    <source>
        <dbReference type="EMBL" id="KAJ5190857.1"/>
    </source>
</evidence>
<proteinExistence type="inferred from homology"/>
<keyword evidence="4" id="KW-0808">Transferase</keyword>
<dbReference type="Gene3D" id="3.40.640.10">
    <property type="entry name" value="Type I PLP-dependent aspartate aminotransferase-like (Major domain)"/>
    <property type="match status" value="1"/>
</dbReference>
<sequence>MGENGVLDDEMILACKSAVDHGFAVDNLSYPKSPLGDPKLLKVLASFFNTYFQPAQRVESSHISVAAGASACLNDLMYSICEPGDAVLVPGPYWTDGFDFHFNIRAQVTPITVSLPQMEDQFTLELISALENAYESASRPIRAIVLTNPHNPLGRCYPKEVLEGCLVFCARHNLHFISDEVYALSTFSSNDFSRTPVPFTPIMSLDVTAIGGDPSRVHTVWSISKDFGCNGLRMGCIVSQENQPLILHLGISASLNFSSVSSLIAKAILASPQLPHLLALSSQRLGKQYKVLTAFLKTRGIQYIPASAGLFVFARLVPDAKTWEEEADMVRRMRDVGVLVGPGKVYHTGEGDKGWFRLTFALKNDILEQGLQRLERELINF</sequence>
<evidence type="ECO:0000313" key="8">
    <source>
        <dbReference type="Proteomes" id="UP001150904"/>
    </source>
</evidence>
<dbReference type="GO" id="GO:0006520">
    <property type="term" value="P:amino acid metabolic process"/>
    <property type="evidence" value="ECO:0007669"/>
    <property type="project" value="TreeGrafter"/>
</dbReference>
<feature type="domain" description="Aminotransferase class I/classII large" evidence="6">
    <location>
        <begin position="21"/>
        <end position="374"/>
    </location>
</feature>
<dbReference type="OrthoDB" id="1077582at2759"/>
<dbReference type="AlphaFoldDB" id="A0A9W9J762"/>
<dbReference type="SUPFAM" id="SSF53383">
    <property type="entry name" value="PLP-dependent transferases"/>
    <property type="match status" value="1"/>
</dbReference>
<dbReference type="EMBL" id="JAPQKR010000016">
    <property type="protein sequence ID" value="KAJ5190857.1"/>
    <property type="molecule type" value="Genomic_DNA"/>
</dbReference>
<dbReference type="CDD" id="cd00609">
    <property type="entry name" value="AAT_like"/>
    <property type="match status" value="1"/>
</dbReference>
<dbReference type="InterPro" id="IPR015424">
    <property type="entry name" value="PyrdxlP-dep_Trfase"/>
</dbReference>
<dbReference type="PANTHER" id="PTHR43795:SF32">
    <property type="entry name" value="AMINOTRANSFERASE GLII-RELATED"/>
    <property type="match status" value="1"/>
</dbReference>
<organism evidence="7 8">
    <name type="scientific">Penicillium cinerascens</name>
    <dbReference type="NCBI Taxonomy" id="70096"/>
    <lineage>
        <taxon>Eukaryota</taxon>
        <taxon>Fungi</taxon>
        <taxon>Dikarya</taxon>
        <taxon>Ascomycota</taxon>
        <taxon>Pezizomycotina</taxon>
        <taxon>Eurotiomycetes</taxon>
        <taxon>Eurotiomycetidae</taxon>
        <taxon>Eurotiales</taxon>
        <taxon>Aspergillaceae</taxon>
        <taxon>Penicillium</taxon>
    </lineage>
</organism>
<comment type="similarity">
    <text evidence="2">Belongs to the class-I pyridoxal-phosphate-dependent aminotransferase family.</text>
</comment>
<dbReference type="Proteomes" id="UP001150904">
    <property type="component" value="Unassembled WGS sequence"/>
</dbReference>
<evidence type="ECO:0000256" key="4">
    <source>
        <dbReference type="ARBA" id="ARBA00022679"/>
    </source>
</evidence>
<dbReference type="GO" id="GO:0008483">
    <property type="term" value="F:transaminase activity"/>
    <property type="evidence" value="ECO:0007669"/>
    <property type="project" value="UniProtKB-KW"/>
</dbReference>
<dbReference type="PRINTS" id="PR00753">
    <property type="entry name" value="ACCSYNTHASE"/>
</dbReference>
<dbReference type="PANTHER" id="PTHR43795">
    <property type="entry name" value="BIFUNCTIONAL ASPARTATE AMINOTRANSFERASE AND GLUTAMATE/ASPARTATE-PREPHENATE AMINOTRANSFERASE-RELATED"/>
    <property type="match status" value="1"/>
</dbReference>
<dbReference type="Gene3D" id="3.90.1150.10">
    <property type="entry name" value="Aspartate Aminotransferase, domain 1"/>
    <property type="match status" value="1"/>
</dbReference>
<dbReference type="GeneID" id="83184199"/>
<gene>
    <name evidence="7" type="ORF">N7498_009842</name>
</gene>